<feature type="non-terminal residue" evidence="3">
    <location>
        <position position="293"/>
    </location>
</feature>
<dbReference type="PANTHER" id="PTHR33121:SF76">
    <property type="entry name" value="SIGNALING PROTEIN"/>
    <property type="match status" value="1"/>
</dbReference>
<dbReference type="Proteomes" id="UP000278398">
    <property type="component" value="Unassembled WGS sequence"/>
</dbReference>
<dbReference type="PANTHER" id="PTHR33121">
    <property type="entry name" value="CYCLIC DI-GMP PHOSPHODIESTERASE PDEF"/>
    <property type="match status" value="1"/>
</dbReference>
<dbReference type="SMART" id="SM00052">
    <property type="entry name" value="EAL"/>
    <property type="match status" value="1"/>
</dbReference>
<dbReference type="PROSITE" id="PS50883">
    <property type="entry name" value="EAL"/>
    <property type="match status" value="1"/>
</dbReference>
<name>A0A3R9ZGU9_9HYPH</name>
<dbReference type="InterPro" id="IPR001633">
    <property type="entry name" value="EAL_dom"/>
</dbReference>
<accession>A0A3R9ZGU9</accession>
<dbReference type="GO" id="GO:0071111">
    <property type="term" value="F:cyclic-guanylate-specific phosphodiesterase activity"/>
    <property type="evidence" value="ECO:0007669"/>
    <property type="project" value="InterPro"/>
</dbReference>
<reference evidence="3 4" key="1">
    <citation type="submission" date="2018-12" db="EMBL/GenBank/DDBJ databases">
        <title>Mesorhizobium carbonis sp. nov., isolated from coal mine water.</title>
        <authorList>
            <person name="Xin W."/>
            <person name="Xu Z."/>
            <person name="Xiang F."/>
            <person name="Zhang J."/>
            <person name="Xi L."/>
            <person name="Liu J."/>
        </authorList>
    </citation>
    <scope>NUCLEOTIDE SEQUENCE [LARGE SCALE GENOMIC DNA]</scope>
    <source>
        <strain evidence="3 4">B2.3</strain>
    </source>
</reference>
<sequence length="293" mass="31645">MPRSAGLAHIVRNADGTSSGVWGIHTLKSAFQPIFAFEGGKLRIAAFEGLLRAFREGESVPPGRFFGGVPAVDRFHVETLSRTLHLLNAAACLDPDKTLFVNFDPSLFSDRAVVEVALRDTRLVMHEAGIHPSRVVCELTEQKSGSLAALHFLVSQLRSHGFRIAVDDYGADDSDISRIEELKPDIVKFDAQWISRLMQSGPGFALLKTMVTTFSERGIATVFEGIEEPWQLEVAERCGASMVQGFVLARPELAPTSFAVFSHEADIGGGHAPVADPDRAPHAVPATATATAT</sequence>
<dbReference type="RefSeq" id="WP_148106339.1">
    <property type="nucleotide sequence ID" value="NZ_RWKW01000159.1"/>
</dbReference>
<dbReference type="OrthoDB" id="1673646at2"/>
<dbReference type="Gene3D" id="3.20.20.450">
    <property type="entry name" value="EAL domain"/>
    <property type="match status" value="1"/>
</dbReference>
<evidence type="ECO:0000256" key="1">
    <source>
        <dbReference type="SAM" id="MobiDB-lite"/>
    </source>
</evidence>
<feature type="region of interest" description="Disordered" evidence="1">
    <location>
        <begin position="270"/>
        <end position="293"/>
    </location>
</feature>
<gene>
    <name evidence="3" type="ORF">EJC49_25070</name>
</gene>
<dbReference type="Pfam" id="PF00563">
    <property type="entry name" value="EAL"/>
    <property type="match status" value="1"/>
</dbReference>
<keyword evidence="4" id="KW-1185">Reference proteome</keyword>
<evidence type="ECO:0000313" key="4">
    <source>
        <dbReference type="Proteomes" id="UP000278398"/>
    </source>
</evidence>
<feature type="domain" description="EAL" evidence="2">
    <location>
        <begin position="10"/>
        <end position="265"/>
    </location>
</feature>
<dbReference type="InterPro" id="IPR050706">
    <property type="entry name" value="Cyclic-di-GMP_PDE-like"/>
</dbReference>
<comment type="caution">
    <text evidence="3">The sequence shown here is derived from an EMBL/GenBank/DDBJ whole genome shotgun (WGS) entry which is preliminary data.</text>
</comment>
<proteinExistence type="predicted"/>
<evidence type="ECO:0000313" key="3">
    <source>
        <dbReference type="EMBL" id="RST79470.1"/>
    </source>
</evidence>
<protein>
    <submittedName>
        <fullName evidence="3">EAL domain-containing protein</fullName>
    </submittedName>
</protein>
<dbReference type="CDD" id="cd01948">
    <property type="entry name" value="EAL"/>
    <property type="match status" value="1"/>
</dbReference>
<organism evidence="3 4">
    <name type="scientific">Aquibium carbonis</name>
    <dbReference type="NCBI Taxonomy" id="2495581"/>
    <lineage>
        <taxon>Bacteria</taxon>
        <taxon>Pseudomonadati</taxon>
        <taxon>Pseudomonadota</taxon>
        <taxon>Alphaproteobacteria</taxon>
        <taxon>Hyphomicrobiales</taxon>
        <taxon>Phyllobacteriaceae</taxon>
        <taxon>Aquibium</taxon>
    </lineage>
</organism>
<dbReference type="AlphaFoldDB" id="A0A3R9ZGU9"/>
<dbReference type="SUPFAM" id="SSF141868">
    <property type="entry name" value="EAL domain-like"/>
    <property type="match status" value="1"/>
</dbReference>
<dbReference type="EMBL" id="RWKW01000159">
    <property type="protein sequence ID" value="RST79470.1"/>
    <property type="molecule type" value="Genomic_DNA"/>
</dbReference>
<evidence type="ECO:0000259" key="2">
    <source>
        <dbReference type="PROSITE" id="PS50883"/>
    </source>
</evidence>
<dbReference type="InterPro" id="IPR035919">
    <property type="entry name" value="EAL_sf"/>
</dbReference>